<dbReference type="InterPro" id="IPR008753">
    <property type="entry name" value="Peptidase_M13_N"/>
</dbReference>
<evidence type="ECO:0000259" key="9">
    <source>
        <dbReference type="Pfam" id="PF01431"/>
    </source>
</evidence>
<keyword evidence="6" id="KW-0862">Zinc</keyword>
<keyword evidence="5" id="KW-0378">Hydrolase</keyword>
<dbReference type="InterPro" id="IPR000718">
    <property type="entry name" value="Peptidase_M13"/>
</dbReference>
<comment type="similarity">
    <text evidence="2">Belongs to the peptidase M13 family.</text>
</comment>
<dbReference type="AlphaFoldDB" id="A0A915K5E4"/>
<keyword evidence="8" id="KW-0472">Membrane</keyword>
<evidence type="ECO:0000256" key="8">
    <source>
        <dbReference type="SAM" id="Phobius"/>
    </source>
</evidence>
<dbReference type="InterPro" id="IPR042089">
    <property type="entry name" value="Peptidase_M13_dom_2"/>
</dbReference>
<dbReference type="PANTHER" id="PTHR11733">
    <property type="entry name" value="ZINC METALLOPROTEASE FAMILY M13 NEPRILYSIN-RELATED"/>
    <property type="match status" value="1"/>
</dbReference>
<feature type="domain" description="Peptidase M13 N-terminal" evidence="10">
    <location>
        <begin position="149"/>
        <end position="592"/>
    </location>
</feature>
<sequence length="831" mass="96731">MKFVYRHDKDDSGPEISAMNRRRSTLERLRRLKLFTSRQNEDETFNDCSTTTTTTQAAASSITKLGRNGQTSTMIHVNKSGHWLFTVVIISLATIIVLLFALLILTNRSYFFPVVVKSNNCLTDKLCLSPHCISMADQRLKFMNQKIDPCRNFYEFACGHSQNEASNAIKHNLSQSSTFDEAELVKLEVLKNELDHPSYEWGGIEKTVRKIYDSCNNKAQKMSWILHFVQNIIKWDFGLSNTFKNYSQDLSNSENTGFRRWKQKHWSIEDALIKVYTKNINPLMAITVIIDDSNTSRYVINIAEPLLVLINRNFYIGTNKSHGRNNESKSFLNKIKKGWKMGKNRTTSCRSQLYIELTLTIYKHIILETFSLLNVSNDVAKSKADWIIEFESQLAEIHMKDEEKKTIIGKKFRTTISKLSKIVPQIRWKYLFNGMFYETNIENNEPIVIDDIEWLKRVGSLVAFYNENDQSKQIMDDYIKWYSLWFMLRFVDKSVYGMDNRRVVNILHGMGDPKPRWMDCLKLIEWLAPGPLSRMYVKATKNDESLNKASMIFNLTKSAAIDEIENINWMESETKRIVYGKLSRMISLIGYPSHILSDFISEHGFFDTHKFSDRHFARNAMILLKSFHRSLLSNLHKTPDRTKVTDLGALGAIIGHEIFHSLDNVGRMYNEYGNYHDAWSKKELSHYMKQSRCFIDQYTAYLEKNFKNDTKQFQIAITIKSMGEKSLNENIADNGGLRIMYKAFQKWKNDNVNFQLLPGFGNMTVDQLFFLSFAQYWCSNKRLESQITMDEAHSLPRYRVMGTLSNMPEFSDSFKCPIGSEMNPAEKCRLW</sequence>
<keyword evidence="8" id="KW-0812">Transmembrane</keyword>
<dbReference type="WBParaSite" id="nRc.2.0.1.t33082-RA">
    <property type="protein sequence ID" value="nRc.2.0.1.t33082-RA"/>
    <property type="gene ID" value="nRc.2.0.1.g33082"/>
</dbReference>
<accession>A0A915K5E4</accession>
<feature type="transmembrane region" description="Helical" evidence="8">
    <location>
        <begin position="83"/>
        <end position="105"/>
    </location>
</feature>
<keyword evidence="7" id="KW-0482">Metalloprotease</keyword>
<proteinExistence type="inferred from homology"/>
<feature type="domain" description="Peptidase M13 C-terminal" evidence="9">
    <location>
        <begin position="642"/>
        <end position="830"/>
    </location>
</feature>
<reference evidence="12" key="1">
    <citation type="submission" date="2022-11" db="UniProtKB">
        <authorList>
            <consortium name="WormBaseParasite"/>
        </authorList>
    </citation>
    <scope>IDENTIFICATION</scope>
</reference>
<dbReference type="Gene3D" id="3.40.390.10">
    <property type="entry name" value="Collagenase (Catalytic Domain)"/>
    <property type="match status" value="2"/>
</dbReference>
<dbReference type="GO" id="GO:0005886">
    <property type="term" value="C:plasma membrane"/>
    <property type="evidence" value="ECO:0007669"/>
    <property type="project" value="TreeGrafter"/>
</dbReference>
<evidence type="ECO:0000256" key="6">
    <source>
        <dbReference type="ARBA" id="ARBA00022833"/>
    </source>
</evidence>
<evidence type="ECO:0000313" key="12">
    <source>
        <dbReference type="WBParaSite" id="nRc.2.0.1.t33082-RA"/>
    </source>
</evidence>
<evidence type="ECO:0000259" key="10">
    <source>
        <dbReference type="Pfam" id="PF05649"/>
    </source>
</evidence>
<organism evidence="11 12">
    <name type="scientific">Romanomermis culicivorax</name>
    <name type="common">Nematode worm</name>
    <dbReference type="NCBI Taxonomy" id="13658"/>
    <lineage>
        <taxon>Eukaryota</taxon>
        <taxon>Metazoa</taxon>
        <taxon>Ecdysozoa</taxon>
        <taxon>Nematoda</taxon>
        <taxon>Enoplea</taxon>
        <taxon>Dorylaimia</taxon>
        <taxon>Mermithida</taxon>
        <taxon>Mermithoidea</taxon>
        <taxon>Mermithidae</taxon>
        <taxon>Romanomermis</taxon>
    </lineage>
</organism>
<dbReference type="PROSITE" id="PS51885">
    <property type="entry name" value="NEPRILYSIN"/>
    <property type="match status" value="1"/>
</dbReference>
<dbReference type="Pfam" id="PF01431">
    <property type="entry name" value="Peptidase_M13"/>
    <property type="match status" value="1"/>
</dbReference>
<dbReference type="OMA" id="ENINWME"/>
<name>A0A915K5E4_ROMCU</name>
<keyword evidence="3" id="KW-0645">Protease</keyword>
<dbReference type="SUPFAM" id="SSF55486">
    <property type="entry name" value="Metalloproteases ('zincins'), catalytic domain"/>
    <property type="match status" value="1"/>
</dbReference>
<dbReference type="CDD" id="cd08662">
    <property type="entry name" value="M13"/>
    <property type="match status" value="1"/>
</dbReference>
<dbReference type="PRINTS" id="PR00786">
    <property type="entry name" value="NEPRILYSIN"/>
</dbReference>
<dbReference type="GO" id="GO:0046872">
    <property type="term" value="F:metal ion binding"/>
    <property type="evidence" value="ECO:0007669"/>
    <property type="project" value="UniProtKB-KW"/>
</dbReference>
<evidence type="ECO:0000256" key="4">
    <source>
        <dbReference type="ARBA" id="ARBA00022723"/>
    </source>
</evidence>
<protein>
    <submittedName>
        <fullName evidence="12">Uncharacterized protein</fullName>
    </submittedName>
</protein>
<evidence type="ECO:0000256" key="7">
    <source>
        <dbReference type="ARBA" id="ARBA00023049"/>
    </source>
</evidence>
<keyword evidence="4" id="KW-0479">Metal-binding</keyword>
<dbReference type="Gene3D" id="1.10.1380.10">
    <property type="entry name" value="Neutral endopeptidase , domain2"/>
    <property type="match status" value="1"/>
</dbReference>
<comment type="cofactor">
    <cofactor evidence="1">
        <name>Zn(2+)</name>
        <dbReference type="ChEBI" id="CHEBI:29105"/>
    </cofactor>
</comment>
<evidence type="ECO:0000256" key="5">
    <source>
        <dbReference type="ARBA" id="ARBA00022801"/>
    </source>
</evidence>
<keyword evidence="11" id="KW-1185">Reference proteome</keyword>
<dbReference type="GO" id="GO:0016485">
    <property type="term" value="P:protein processing"/>
    <property type="evidence" value="ECO:0007669"/>
    <property type="project" value="TreeGrafter"/>
</dbReference>
<keyword evidence="8" id="KW-1133">Transmembrane helix</keyword>
<evidence type="ECO:0000256" key="3">
    <source>
        <dbReference type="ARBA" id="ARBA00022670"/>
    </source>
</evidence>
<dbReference type="Proteomes" id="UP000887565">
    <property type="component" value="Unplaced"/>
</dbReference>
<dbReference type="InterPro" id="IPR018497">
    <property type="entry name" value="Peptidase_M13_C"/>
</dbReference>
<dbReference type="PANTHER" id="PTHR11733:SF167">
    <property type="entry name" value="FI17812P1-RELATED"/>
    <property type="match status" value="1"/>
</dbReference>
<dbReference type="InterPro" id="IPR024079">
    <property type="entry name" value="MetalloPept_cat_dom_sf"/>
</dbReference>
<evidence type="ECO:0000256" key="1">
    <source>
        <dbReference type="ARBA" id="ARBA00001947"/>
    </source>
</evidence>
<dbReference type="GO" id="GO:0004222">
    <property type="term" value="F:metalloendopeptidase activity"/>
    <property type="evidence" value="ECO:0007669"/>
    <property type="project" value="InterPro"/>
</dbReference>
<evidence type="ECO:0000313" key="11">
    <source>
        <dbReference type="Proteomes" id="UP000887565"/>
    </source>
</evidence>
<dbReference type="Pfam" id="PF05649">
    <property type="entry name" value="Peptidase_M13_N"/>
    <property type="match status" value="1"/>
</dbReference>
<evidence type="ECO:0000256" key="2">
    <source>
        <dbReference type="ARBA" id="ARBA00007357"/>
    </source>
</evidence>